<dbReference type="EMBL" id="VMNX01000001">
    <property type="protein sequence ID" value="MPY47322.1"/>
    <property type="molecule type" value="Genomic_DNA"/>
</dbReference>
<dbReference type="EMBL" id="VMNX01000001">
    <property type="protein sequence ID" value="MPY47183.1"/>
    <property type="molecule type" value="Genomic_DNA"/>
</dbReference>
<sequence length="153" mass="17047">MWLSLVSAITGAVIATASSAFLDHHRWRRDQAQQLTDTRRVLYGEYLAALSKARNHFRSLARDLDIDPKERGASARTSFVPCYDGRYQIAITASAKVVAASEETFRKLRNIRDVAGSGALAGDERYAEGRSEYEVALAKLRKAMREELGADRV</sequence>
<dbReference type="Proteomes" id="UP000373149">
    <property type="component" value="Unassembled WGS sequence"/>
</dbReference>
<evidence type="ECO:0000313" key="1">
    <source>
        <dbReference type="EMBL" id="MPY47183.1"/>
    </source>
</evidence>
<organism evidence="2 3">
    <name type="scientific">Streptomyces acidicola</name>
    <dbReference type="NCBI Taxonomy" id="2596892"/>
    <lineage>
        <taxon>Bacteria</taxon>
        <taxon>Bacillati</taxon>
        <taxon>Actinomycetota</taxon>
        <taxon>Actinomycetes</taxon>
        <taxon>Kitasatosporales</taxon>
        <taxon>Streptomycetaceae</taxon>
        <taxon>Streptomyces</taxon>
    </lineage>
</organism>
<name>A0A5N8WJN5_9ACTN</name>
<comment type="caution">
    <text evidence="2">The sequence shown here is derived from an EMBL/GenBank/DDBJ whole genome shotgun (WGS) entry which is preliminary data.</text>
</comment>
<gene>
    <name evidence="1" type="ORF">FPZ41_00720</name>
    <name evidence="2" type="ORF">FPZ41_01425</name>
</gene>
<evidence type="ECO:0000313" key="3">
    <source>
        <dbReference type="Proteomes" id="UP000373149"/>
    </source>
</evidence>
<keyword evidence="3" id="KW-1185">Reference proteome</keyword>
<reference evidence="2 3" key="1">
    <citation type="submission" date="2019-09" db="EMBL/GenBank/DDBJ databases">
        <authorList>
            <person name="Duangmal K."/>
            <person name="Teo W.F.A."/>
            <person name="Lipun K."/>
        </authorList>
    </citation>
    <scope>NUCLEOTIDE SEQUENCE [LARGE SCALE GENOMIC DNA]</scope>
    <source>
        <strain evidence="2 3">K1PN6</strain>
    </source>
</reference>
<protein>
    <submittedName>
        <fullName evidence="2">Uncharacterized protein</fullName>
    </submittedName>
</protein>
<dbReference type="AlphaFoldDB" id="A0A5N8WJN5"/>
<proteinExistence type="predicted"/>
<accession>A0A5N8WJN5</accession>
<evidence type="ECO:0000313" key="2">
    <source>
        <dbReference type="EMBL" id="MPY47322.1"/>
    </source>
</evidence>
<dbReference type="RefSeq" id="WP_152858053.1">
    <property type="nucleotide sequence ID" value="NZ_VMNX01000001.1"/>
</dbReference>